<name>A0ABS4BNJ9_9HYPH</name>
<keyword evidence="2" id="KW-1185">Reference proteome</keyword>
<gene>
    <name evidence="1" type="ORF">J6595_22345</name>
</gene>
<protein>
    <submittedName>
        <fullName evidence="1">Uncharacterized protein</fullName>
    </submittedName>
</protein>
<dbReference type="InterPro" id="IPR046155">
    <property type="entry name" value="DUF6157"/>
</dbReference>
<dbReference type="EMBL" id="JAGJCF010000041">
    <property type="protein sequence ID" value="MBP0618326.1"/>
    <property type="molecule type" value="Genomic_DNA"/>
</dbReference>
<dbReference type="RefSeq" id="WP_209597969.1">
    <property type="nucleotide sequence ID" value="NZ_JAGJCF010000041.1"/>
</dbReference>
<dbReference type="Proteomes" id="UP000678276">
    <property type="component" value="Unassembled WGS sequence"/>
</dbReference>
<proteinExistence type="predicted"/>
<dbReference type="Pfam" id="PF19654">
    <property type="entry name" value="DUF6157"/>
    <property type="match status" value="1"/>
</dbReference>
<organism evidence="1 2">
    <name type="scientific">Jiella mangrovi</name>
    <dbReference type="NCBI Taxonomy" id="2821407"/>
    <lineage>
        <taxon>Bacteria</taxon>
        <taxon>Pseudomonadati</taxon>
        <taxon>Pseudomonadota</taxon>
        <taxon>Alphaproteobacteria</taxon>
        <taxon>Hyphomicrobiales</taxon>
        <taxon>Aurantimonadaceae</taxon>
        <taxon>Jiella</taxon>
    </lineage>
</organism>
<sequence length="133" mass="14643">MMHSTNYSNTLISPAEDCQTVSKIPEKTGSVAALQYELMVGKPYELTSDDVLSTVAATRKGIDPEDLGSFRQDYFSKGQPCFRASPLTKTHGWAVHSDENGFVALLAPDGPEFAELMEDDDVKKINAMRNKRA</sequence>
<evidence type="ECO:0000313" key="1">
    <source>
        <dbReference type="EMBL" id="MBP0618326.1"/>
    </source>
</evidence>
<comment type="caution">
    <text evidence="1">The sequence shown here is derived from an EMBL/GenBank/DDBJ whole genome shotgun (WGS) entry which is preliminary data.</text>
</comment>
<accession>A0ABS4BNJ9</accession>
<reference evidence="1 2" key="1">
    <citation type="submission" date="2021-04" db="EMBL/GenBank/DDBJ databases">
        <title>Whole genome sequence of Jiella sp. KSK16Y-1.</title>
        <authorList>
            <person name="Tuo L."/>
        </authorList>
    </citation>
    <scope>NUCLEOTIDE SEQUENCE [LARGE SCALE GENOMIC DNA]</scope>
    <source>
        <strain evidence="1 2">KSK16Y-1</strain>
    </source>
</reference>
<evidence type="ECO:0000313" key="2">
    <source>
        <dbReference type="Proteomes" id="UP000678276"/>
    </source>
</evidence>